<dbReference type="AlphaFoldDB" id="A0A6P8AYH9"/>
<feature type="region of interest" description="Disordered" evidence="1">
    <location>
        <begin position="47"/>
        <end position="69"/>
    </location>
</feature>
<accession>A0A6P8AYH9</accession>
<organism evidence="2 3">
    <name type="scientific">Pyricularia grisea</name>
    <name type="common">Crabgrass-specific blast fungus</name>
    <name type="synonym">Magnaporthe grisea</name>
    <dbReference type="NCBI Taxonomy" id="148305"/>
    <lineage>
        <taxon>Eukaryota</taxon>
        <taxon>Fungi</taxon>
        <taxon>Dikarya</taxon>
        <taxon>Ascomycota</taxon>
        <taxon>Pezizomycotina</taxon>
        <taxon>Sordariomycetes</taxon>
        <taxon>Sordariomycetidae</taxon>
        <taxon>Magnaporthales</taxon>
        <taxon>Pyriculariaceae</taxon>
        <taxon>Pyricularia</taxon>
    </lineage>
</organism>
<name>A0A6P8AYH9_PYRGI</name>
<keyword evidence="2" id="KW-1185">Reference proteome</keyword>
<evidence type="ECO:0000313" key="2">
    <source>
        <dbReference type="Proteomes" id="UP000515153"/>
    </source>
</evidence>
<reference evidence="3" key="3">
    <citation type="submission" date="2025-08" db="UniProtKB">
        <authorList>
            <consortium name="RefSeq"/>
        </authorList>
    </citation>
    <scope>IDENTIFICATION</scope>
    <source>
        <strain evidence="3">NI907</strain>
    </source>
</reference>
<evidence type="ECO:0000256" key="1">
    <source>
        <dbReference type="SAM" id="MobiDB-lite"/>
    </source>
</evidence>
<feature type="compositionally biased region" description="Low complexity" evidence="1">
    <location>
        <begin position="58"/>
        <end position="69"/>
    </location>
</feature>
<gene>
    <name evidence="3" type="ORF">PgNI_10104</name>
</gene>
<reference evidence="3" key="2">
    <citation type="submission" date="2019-10" db="EMBL/GenBank/DDBJ databases">
        <authorList>
            <consortium name="NCBI Genome Project"/>
        </authorList>
    </citation>
    <scope>NUCLEOTIDE SEQUENCE</scope>
    <source>
        <strain evidence="3">NI907</strain>
    </source>
</reference>
<dbReference type="KEGG" id="pgri:PgNI_10104"/>
<dbReference type="RefSeq" id="XP_030979970.1">
    <property type="nucleotide sequence ID" value="XM_031130080.1"/>
</dbReference>
<dbReference type="GeneID" id="41964988"/>
<proteinExistence type="predicted"/>
<sequence>MTSDLHRPFLLVKGCRAQGITSGMILLRRQDTTSIWGLNLKSGSPGLRTAWEGGGSNSHGNQGQEVKKL</sequence>
<reference evidence="2 3" key="1">
    <citation type="journal article" date="2019" name="Mol. Biol. Evol.">
        <title>Blast fungal genomes show frequent chromosomal changes, gene gains and losses, and effector gene turnover.</title>
        <authorList>
            <person name="Gomez Luciano L.B."/>
            <person name="Jason Tsai I."/>
            <person name="Chuma I."/>
            <person name="Tosa Y."/>
            <person name="Chen Y.H."/>
            <person name="Li J.Y."/>
            <person name="Li M.Y."/>
            <person name="Jade Lu M.Y."/>
            <person name="Nakayashiki H."/>
            <person name="Li W.H."/>
        </authorList>
    </citation>
    <scope>NUCLEOTIDE SEQUENCE [LARGE SCALE GENOMIC DNA]</scope>
    <source>
        <strain evidence="2 3">NI907</strain>
    </source>
</reference>
<dbReference type="Proteomes" id="UP000515153">
    <property type="component" value="Chromosome VII"/>
</dbReference>
<evidence type="ECO:0000313" key="3">
    <source>
        <dbReference type="RefSeq" id="XP_030979970.1"/>
    </source>
</evidence>
<protein>
    <submittedName>
        <fullName evidence="3">Uncharacterized protein</fullName>
    </submittedName>
</protein>